<keyword evidence="9" id="KW-0413">Isomerase</keyword>
<feature type="binding site" evidence="18">
    <location>
        <position position="297"/>
    </location>
    <ligand>
        <name>Mg(2+)</name>
        <dbReference type="ChEBI" id="CHEBI:18420"/>
        <label>2</label>
    </ligand>
</feature>
<evidence type="ECO:0000256" key="19">
    <source>
        <dbReference type="SAM" id="MobiDB-lite"/>
    </source>
</evidence>
<feature type="binding site" evidence="17">
    <location>
        <position position="20"/>
    </location>
    <ligand>
        <name>1D-myo-inositol 1,3,4-trisphosphate</name>
        <dbReference type="ChEBI" id="CHEBI:58414"/>
    </ligand>
</feature>
<dbReference type="GO" id="GO:0005524">
    <property type="term" value="F:ATP binding"/>
    <property type="evidence" value="ECO:0007669"/>
    <property type="project" value="UniProtKB-UniRule"/>
</dbReference>
<feature type="binding site" evidence="18">
    <location>
        <position position="283"/>
    </location>
    <ligand>
        <name>Mg(2+)</name>
        <dbReference type="ChEBI" id="CHEBI:18420"/>
        <label>1</label>
    </ligand>
</feature>
<dbReference type="InterPro" id="IPR041429">
    <property type="entry name" value="ITPK1_N"/>
</dbReference>
<dbReference type="GO" id="GO:0005737">
    <property type="term" value="C:cytoplasm"/>
    <property type="evidence" value="ECO:0007669"/>
    <property type="project" value="TreeGrafter"/>
</dbReference>
<comment type="function">
    <text evidence="16">Kinase that can phosphorylate various inositol polyphosphate such as Ins(3,4,5,6)P4 or Ins(1,3,4)P3.</text>
</comment>
<name>A0AAN8P5G2_POLSC</name>
<evidence type="ECO:0000313" key="21">
    <source>
        <dbReference type="EMBL" id="KAK6621323.1"/>
    </source>
</evidence>
<evidence type="ECO:0000256" key="11">
    <source>
        <dbReference type="ARBA" id="ARBA00033624"/>
    </source>
</evidence>
<comment type="catalytic activity">
    <reaction evidence="13">
        <text>1D-myo-inositol 1,3,4-trisphosphate + ATP = 1D-myo-inositol 1,3,4,6-tetrakisphosphate + ADP + H(+)</text>
        <dbReference type="Rhea" id="RHEA:20940"/>
        <dbReference type="ChEBI" id="CHEBI:15378"/>
        <dbReference type="ChEBI" id="CHEBI:30616"/>
        <dbReference type="ChEBI" id="CHEBI:57660"/>
        <dbReference type="ChEBI" id="CHEBI:58414"/>
        <dbReference type="ChEBI" id="CHEBI:456216"/>
        <dbReference type="EC" id="2.7.1.159"/>
    </reaction>
    <physiologicalReaction direction="left-to-right" evidence="13">
        <dbReference type="Rhea" id="RHEA:20941"/>
    </physiologicalReaction>
    <physiologicalReaction direction="right-to-left" evidence="13">
        <dbReference type="Rhea" id="RHEA:20942"/>
    </physiologicalReaction>
</comment>
<evidence type="ECO:0000256" key="9">
    <source>
        <dbReference type="ARBA" id="ARBA00023235"/>
    </source>
</evidence>
<dbReference type="AlphaFoldDB" id="A0AAN8P5G2"/>
<dbReference type="EC" id="2.7.1.134" evidence="16"/>
<feature type="domain" description="ATP-grasp" evidence="20">
    <location>
        <begin position="124"/>
        <end position="338"/>
    </location>
</feature>
<dbReference type="GO" id="GO:0052726">
    <property type="term" value="F:inositol-1,3,4-trisphosphate 5-kinase activity"/>
    <property type="evidence" value="ECO:0007669"/>
    <property type="project" value="InterPro"/>
</dbReference>
<feature type="binding site" evidence="17">
    <location>
        <position position="108"/>
    </location>
    <ligand>
        <name>ATP</name>
        <dbReference type="ChEBI" id="CHEBI:30616"/>
    </ligand>
</feature>
<evidence type="ECO:0000256" key="14">
    <source>
        <dbReference type="ARBA" id="ARBA00047728"/>
    </source>
</evidence>
<dbReference type="InterPro" id="IPR040464">
    <property type="entry name" value="InsP(3)kin_ATP-grasp"/>
</dbReference>
<keyword evidence="4 16" id="KW-0479">Metal-binding</keyword>
<sequence>MENNKTPSKKIIGYWMSEKKTQKLNWSEFKFVCKKHGFDLIKVDLTKSLDNQGPFSVIVHKLTDIIVQANKQDQQASVIIEELERYMCQHPEVAIIDPLYNVRQLLDRYKSYSLIHNNAELLENAVFTPTFVEIVSHNVEENLATLQKAGVQFPFVCKPSVNHGSSEAHKMAIIFNEKGVRDCKPCSVAQTFINHNAILYKIYCVGEEYFVVERPSLKNFYSNDHETIFFCTHDVSKSDSTSSLTVLDEDDPSPKSTALDHKRLDRIVKAVRKEIGLALMGIDVVVENHTNRYAIIDINAYPGYDGYPNFFDSLMRCIVKTVECHEANVTPTESKLISKKVNLFSTSPNYGTEGISTGQATDQEDSGFDTSDSSDEKKKQL</sequence>
<comment type="catalytic activity">
    <reaction evidence="15">
        <text>1D-myo-inositol 1,3,4-trisphosphate + 1D-myo-inositol 1,3,4,5,6-pentakisphosphate = 1D-myo-inositol 3,4,5,6-tetrakisphosphate + 1D-myo-inositol 1,3,4,6-tetrakisphosphate</text>
        <dbReference type="Rhea" id="RHEA:70263"/>
        <dbReference type="ChEBI" id="CHEBI:57539"/>
        <dbReference type="ChEBI" id="CHEBI:57660"/>
        <dbReference type="ChEBI" id="CHEBI:57733"/>
        <dbReference type="ChEBI" id="CHEBI:58414"/>
    </reaction>
    <physiologicalReaction direction="left-to-right" evidence="15">
        <dbReference type="Rhea" id="RHEA:70264"/>
    </physiologicalReaction>
    <physiologicalReaction direction="right-to-left" evidence="15">
        <dbReference type="Rhea" id="RHEA:70265"/>
    </physiologicalReaction>
</comment>
<dbReference type="InterPro" id="IPR011761">
    <property type="entry name" value="ATP-grasp"/>
</dbReference>
<dbReference type="GO" id="GO:0016853">
    <property type="term" value="F:isomerase activity"/>
    <property type="evidence" value="ECO:0007669"/>
    <property type="project" value="UniProtKB-KW"/>
</dbReference>
<feature type="binding site" evidence="17">
    <location>
        <position position="216"/>
    </location>
    <ligand>
        <name>ATP</name>
        <dbReference type="ChEBI" id="CHEBI:30616"/>
    </ligand>
</feature>
<evidence type="ECO:0000256" key="18">
    <source>
        <dbReference type="PIRSR" id="PIRSR038186-2"/>
    </source>
</evidence>
<dbReference type="Proteomes" id="UP001372834">
    <property type="component" value="Unassembled WGS sequence"/>
</dbReference>
<comment type="catalytic activity">
    <reaction evidence="12">
        <text>1D-myo-inositol 3,4,5,6-tetrakisphosphate + ATP = 1D-myo-inositol 1,3,4,5,6-pentakisphosphate + ADP + H(+)</text>
        <dbReference type="Rhea" id="RHEA:12452"/>
        <dbReference type="ChEBI" id="CHEBI:15378"/>
        <dbReference type="ChEBI" id="CHEBI:30616"/>
        <dbReference type="ChEBI" id="CHEBI:57539"/>
        <dbReference type="ChEBI" id="CHEBI:57733"/>
        <dbReference type="ChEBI" id="CHEBI:456216"/>
        <dbReference type="EC" id="2.7.1.134"/>
    </reaction>
    <physiologicalReaction direction="left-to-right" evidence="12">
        <dbReference type="Rhea" id="RHEA:12453"/>
    </physiologicalReaction>
    <physiologicalReaction direction="right-to-left" evidence="12">
        <dbReference type="Rhea" id="RHEA:12454"/>
    </physiologicalReaction>
</comment>
<comment type="caution">
    <text evidence="21">The sequence shown here is derived from an EMBL/GenBank/DDBJ whole genome shotgun (WGS) entry which is preliminary data.</text>
</comment>
<dbReference type="PANTHER" id="PTHR14217:SF1">
    <property type="entry name" value="INOSITOL-TETRAKISPHOSPHATE 1-KINASE"/>
    <property type="match status" value="1"/>
</dbReference>
<protein>
    <recommendedName>
        <fullName evidence="2 16">Inositol-tetrakisphosphate 1-kinase</fullName>
        <ecNumber evidence="16">2.7.1.134</ecNumber>
    </recommendedName>
</protein>
<organism evidence="21 22">
    <name type="scientific">Polyplax serrata</name>
    <name type="common">Common mouse louse</name>
    <dbReference type="NCBI Taxonomy" id="468196"/>
    <lineage>
        <taxon>Eukaryota</taxon>
        <taxon>Metazoa</taxon>
        <taxon>Ecdysozoa</taxon>
        <taxon>Arthropoda</taxon>
        <taxon>Hexapoda</taxon>
        <taxon>Insecta</taxon>
        <taxon>Pterygota</taxon>
        <taxon>Neoptera</taxon>
        <taxon>Paraneoptera</taxon>
        <taxon>Psocodea</taxon>
        <taxon>Troctomorpha</taxon>
        <taxon>Phthiraptera</taxon>
        <taxon>Anoplura</taxon>
        <taxon>Polyplacidae</taxon>
        <taxon>Polyplax</taxon>
    </lineage>
</organism>
<evidence type="ECO:0000256" key="5">
    <source>
        <dbReference type="ARBA" id="ARBA00022741"/>
    </source>
</evidence>
<feature type="binding site" evidence="17">
    <location>
        <position position="169"/>
    </location>
    <ligand>
        <name>1D-myo-inositol 1,3,4-trisphosphate</name>
        <dbReference type="ChEBI" id="CHEBI:58414"/>
    </ligand>
</feature>
<feature type="binding site" evidence="17">
    <location>
        <position position="299"/>
    </location>
    <ligand>
        <name>1D-myo-inositol 1,3,4-trisphosphate</name>
        <dbReference type="ChEBI" id="CHEBI:58414"/>
    </ligand>
</feature>
<dbReference type="SUPFAM" id="SSF56059">
    <property type="entry name" value="Glutathione synthetase ATP-binding domain-like"/>
    <property type="match status" value="1"/>
</dbReference>
<keyword evidence="7 16" id="KW-0067">ATP-binding</keyword>
<feature type="binding site" evidence="17">
    <location>
        <begin position="190"/>
        <end position="201"/>
    </location>
    <ligand>
        <name>ATP</name>
        <dbReference type="ChEBI" id="CHEBI:30616"/>
    </ligand>
</feature>
<dbReference type="PROSITE" id="PS50975">
    <property type="entry name" value="ATP_GRASP"/>
    <property type="match status" value="1"/>
</dbReference>
<comment type="similarity">
    <text evidence="1 16">Belongs to the ITPK1 family.</text>
</comment>
<dbReference type="FunFam" id="3.30.470.20:FF:000047">
    <property type="entry name" value="Inositol-tetrakisphosphate 1-kinase 4"/>
    <property type="match status" value="1"/>
</dbReference>
<dbReference type="Pfam" id="PF05770">
    <property type="entry name" value="Ins134_P3_kin"/>
    <property type="match status" value="1"/>
</dbReference>
<evidence type="ECO:0000256" key="1">
    <source>
        <dbReference type="ARBA" id="ARBA00009601"/>
    </source>
</evidence>
<feature type="binding site" evidence="18">
    <location>
        <position position="297"/>
    </location>
    <ligand>
        <name>Mg(2+)</name>
        <dbReference type="ChEBI" id="CHEBI:18420"/>
        <label>1</label>
    </ligand>
</feature>
<evidence type="ECO:0000256" key="3">
    <source>
        <dbReference type="ARBA" id="ARBA00022679"/>
    </source>
</evidence>
<feature type="compositionally biased region" description="Polar residues" evidence="19">
    <location>
        <begin position="350"/>
        <end position="361"/>
    </location>
</feature>
<feature type="region of interest" description="Disordered" evidence="19">
    <location>
        <begin position="350"/>
        <end position="381"/>
    </location>
</feature>
<evidence type="ECO:0000256" key="16">
    <source>
        <dbReference type="PIRNR" id="PIRNR038186"/>
    </source>
</evidence>
<gene>
    <name evidence="21" type="ORF">RUM43_011629</name>
</gene>
<evidence type="ECO:0000256" key="2">
    <source>
        <dbReference type="ARBA" id="ARBA00014968"/>
    </source>
</evidence>
<comment type="catalytic activity">
    <reaction evidence="14">
        <text>1D-myo-inositol 1,3,4-trisphosphate + 1D-myo-inositol 1,3,4,5,6-pentakisphosphate = 1D-myo-inositol 3,4,5,6-tetrakisphosphate + 1D-myo-inositol 1,3,4,5-tetrakisphosphate</text>
        <dbReference type="Rhea" id="RHEA:70271"/>
        <dbReference type="ChEBI" id="CHEBI:57539"/>
        <dbReference type="ChEBI" id="CHEBI:57733"/>
        <dbReference type="ChEBI" id="CHEBI:57895"/>
        <dbReference type="ChEBI" id="CHEBI:58414"/>
    </reaction>
    <physiologicalReaction direction="left-to-right" evidence="14">
        <dbReference type="Rhea" id="RHEA:70272"/>
    </physiologicalReaction>
    <physiologicalReaction direction="right-to-left" evidence="14">
        <dbReference type="Rhea" id="RHEA:70273"/>
    </physiologicalReaction>
</comment>
<proteinExistence type="inferred from homology"/>
<evidence type="ECO:0000256" key="6">
    <source>
        <dbReference type="ARBA" id="ARBA00022777"/>
    </source>
</evidence>
<evidence type="ECO:0000256" key="7">
    <source>
        <dbReference type="ARBA" id="ARBA00022840"/>
    </source>
</evidence>
<keyword evidence="6 16" id="KW-0418">Kinase</keyword>
<evidence type="ECO:0000256" key="15">
    <source>
        <dbReference type="ARBA" id="ARBA00049058"/>
    </source>
</evidence>
<comment type="cofactor">
    <cofactor evidence="16 18">
        <name>Mg(2+)</name>
        <dbReference type="ChEBI" id="CHEBI:18420"/>
    </cofactor>
    <text evidence="16 18">Binds 2 magnesium ions per subunit.</text>
</comment>
<evidence type="ECO:0000256" key="8">
    <source>
        <dbReference type="ARBA" id="ARBA00022842"/>
    </source>
</evidence>
<comment type="subunit">
    <text evidence="16">Monomer.</text>
</comment>
<dbReference type="InterPro" id="IPR008656">
    <property type="entry name" value="Inositol_tetrakis-P_1-kinase"/>
</dbReference>
<evidence type="ECO:0000256" key="13">
    <source>
        <dbReference type="ARBA" id="ARBA00033674"/>
    </source>
</evidence>
<dbReference type="GO" id="GO:0000287">
    <property type="term" value="F:magnesium ion binding"/>
    <property type="evidence" value="ECO:0007669"/>
    <property type="project" value="InterPro"/>
</dbReference>
<evidence type="ECO:0000256" key="12">
    <source>
        <dbReference type="ARBA" id="ARBA00033645"/>
    </source>
</evidence>
<dbReference type="PANTHER" id="PTHR14217">
    <property type="entry name" value="INOSITOL-TETRAKISPHOSPHATE 1-KINASE"/>
    <property type="match status" value="1"/>
</dbReference>
<reference evidence="21 22" key="1">
    <citation type="submission" date="2023-10" db="EMBL/GenBank/DDBJ databases">
        <title>Genomes of two closely related lineages of the louse Polyplax serrata with different host specificities.</title>
        <authorList>
            <person name="Martinu J."/>
            <person name="Tarabai H."/>
            <person name="Stefka J."/>
            <person name="Hypsa V."/>
        </authorList>
    </citation>
    <scope>NUCLEOTIDE SEQUENCE [LARGE SCALE GENOMIC DNA]</scope>
    <source>
        <strain evidence="21">HR10_N</strain>
    </source>
</reference>
<dbReference type="GO" id="GO:0052725">
    <property type="term" value="F:inositol-1,3,4-trisphosphate 6-kinase activity"/>
    <property type="evidence" value="ECO:0007669"/>
    <property type="project" value="InterPro"/>
</dbReference>
<dbReference type="EMBL" id="JAWJWE010000039">
    <property type="protein sequence ID" value="KAK6621323.1"/>
    <property type="molecule type" value="Genomic_DNA"/>
</dbReference>
<dbReference type="Gene3D" id="3.40.50.11370">
    <property type="match status" value="1"/>
</dbReference>
<evidence type="ECO:0000256" key="10">
    <source>
        <dbReference type="ARBA" id="ARBA00033609"/>
    </source>
</evidence>
<keyword evidence="8 16" id="KW-0460">Magnesium</keyword>
<dbReference type="PIRSF" id="PIRSF038186">
    <property type="entry name" value="ITPK"/>
    <property type="match status" value="1"/>
</dbReference>
<evidence type="ECO:0000256" key="4">
    <source>
        <dbReference type="ARBA" id="ARBA00022723"/>
    </source>
</evidence>
<keyword evidence="5 16" id="KW-0547">Nucleotide-binding</keyword>
<comment type="catalytic activity">
    <reaction evidence="10">
        <text>1D-myo-inositol 1,3,4-trisphosphate + ATP = 1D-myo-inositol 1,3,4,5-tetrakisphosphate + ADP + H(+)</text>
        <dbReference type="Rhea" id="RHEA:13253"/>
        <dbReference type="ChEBI" id="CHEBI:15378"/>
        <dbReference type="ChEBI" id="CHEBI:30616"/>
        <dbReference type="ChEBI" id="CHEBI:57895"/>
        <dbReference type="ChEBI" id="CHEBI:58414"/>
        <dbReference type="ChEBI" id="CHEBI:456216"/>
        <dbReference type="EC" id="2.7.1.159"/>
    </reaction>
    <physiologicalReaction direction="left-to-right" evidence="10">
        <dbReference type="Rhea" id="RHEA:13254"/>
    </physiologicalReaction>
    <physiologicalReaction direction="right-to-left" evidence="10">
        <dbReference type="Rhea" id="RHEA:13255"/>
    </physiologicalReaction>
</comment>
<feature type="binding site" evidence="17">
    <location>
        <position position="61"/>
    </location>
    <ligand>
        <name>1D-myo-inositol 1,3,4-trisphosphate</name>
        <dbReference type="ChEBI" id="CHEBI:58414"/>
    </ligand>
</feature>
<dbReference type="Gene3D" id="3.30.1490.220">
    <property type="match status" value="1"/>
</dbReference>
<dbReference type="GO" id="GO:0047325">
    <property type="term" value="F:inositol-3,4,5,6-tetrakisphosphate 1-kinase activity"/>
    <property type="evidence" value="ECO:0007669"/>
    <property type="project" value="UniProtKB-EC"/>
</dbReference>
<evidence type="ECO:0000313" key="22">
    <source>
        <dbReference type="Proteomes" id="UP001372834"/>
    </source>
</evidence>
<feature type="binding site" evidence="17">
    <location>
        <position position="201"/>
    </location>
    <ligand>
        <name>1D-myo-inositol 1,3,4-trisphosphate</name>
        <dbReference type="ChEBI" id="CHEBI:58414"/>
    </ligand>
</feature>
<feature type="binding site" evidence="17">
    <location>
        <position position="158"/>
    </location>
    <ligand>
        <name>ATP</name>
        <dbReference type="ChEBI" id="CHEBI:30616"/>
    </ligand>
</feature>
<evidence type="ECO:0000259" key="20">
    <source>
        <dbReference type="PROSITE" id="PS50975"/>
    </source>
</evidence>
<accession>A0AAN8P5G2</accession>
<dbReference type="Pfam" id="PF17927">
    <property type="entry name" value="Ins134_P3_kin_N"/>
    <property type="match status" value="1"/>
</dbReference>
<dbReference type="GO" id="GO:0032957">
    <property type="term" value="P:inositol trisphosphate metabolic process"/>
    <property type="evidence" value="ECO:0007669"/>
    <property type="project" value="InterPro"/>
</dbReference>
<feature type="binding site" evidence="17">
    <location>
        <position position="303"/>
    </location>
    <ligand>
        <name>1D-myo-inositol 1,3,4-trisphosphate</name>
        <dbReference type="ChEBI" id="CHEBI:58414"/>
    </ligand>
</feature>
<keyword evidence="3 16" id="KW-0808">Transferase</keyword>
<comment type="catalytic activity">
    <reaction evidence="11">
        <text>1D-myo-inositol 3,4,6-trisphosphate + ATP = 1D-myo-inositol 1,3,4,6-tetrakisphosphate + ADP + H(+)</text>
        <dbReference type="Rhea" id="RHEA:70287"/>
        <dbReference type="ChEBI" id="CHEBI:15378"/>
        <dbReference type="ChEBI" id="CHEBI:30616"/>
        <dbReference type="ChEBI" id="CHEBI:57660"/>
        <dbReference type="ChEBI" id="CHEBI:189099"/>
        <dbReference type="ChEBI" id="CHEBI:456216"/>
    </reaction>
    <physiologicalReaction direction="left-to-right" evidence="11">
        <dbReference type="Rhea" id="RHEA:70288"/>
    </physiologicalReaction>
    <physiologicalReaction direction="right-to-left" evidence="11">
        <dbReference type="Rhea" id="RHEA:70289"/>
    </physiologicalReaction>
</comment>
<evidence type="ECO:0000256" key="17">
    <source>
        <dbReference type="PIRSR" id="PIRSR038186-1"/>
    </source>
</evidence>
<feature type="binding site" evidence="18">
    <location>
        <position position="299"/>
    </location>
    <ligand>
        <name>Mg(2+)</name>
        <dbReference type="ChEBI" id="CHEBI:18420"/>
        <label>2</label>
    </ligand>
</feature>